<sequence>MLPTTTIAILIAITRPTTPIETIEDQVGAITVAQEATIAVIEAESTKHSPEERKRSYDEYKKGATYYTTQPVTLAYFASFLADYERVEGIANEENHQDQATYATENYQYDEYDHGNRNYFTQTFLTEAKEVTGAETIAILQERSAYHAFTTLDAMNPSIKEDETVLLKTYISHSRYSAYRFQGFLPDSRAAIQRFATTLKAAGEEFETDILEKITKYCAQCQLHEQAPRRFKISLKDEYEFNYSIIVDIMYINGDPVLHIVDSATGYGSRGFLKNMTAKHVWDTSSNNKLEVPEVPIVVCTDSMTKINPNKSLATFIDTNKANVRVEGWVERA</sequence>
<dbReference type="InParanoid" id="K1WW47"/>
<dbReference type="EMBL" id="JH921438">
    <property type="protein sequence ID" value="EKD16667.1"/>
    <property type="molecule type" value="Genomic_DNA"/>
</dbReference>
<dbReference type="OrthoDB" id="3563138at2759"/>
<dbReference type="HOGENOM" id="CLU_834394_0_0_1"/>
<protein>
    <submittedName>
        <fullName evidence="1">Polyprotein</fullName>
    </submittedName>
</protein>
<dbReference type="AlphaFoldDB" id="K1WW47"/>
<proteinExistence type="predicted"/>
<accession>K1WW47</accession>
<dbReference type="Proteomes" id="UP000006753">
    <property type="component" value="Unassembled WGS sequence"/>
</dbReference>
<evidence type="ECO:0000313" key="2">
    <source>
        <dbReference type="Proteomes" id="UP000006753"/>
    </source>
</evidence>
<keyword evidence="2" id="KW-1185">Reference proteome</keyword>
<name>K1WW47_MARBU</name>
<dbReference type="KEGG" id="mbe:MBM_05136"/>
<evidence type="ECO:0000313" key="1">
    <source>
        <dbReference type="EMBL" id="EKD16667.1"/>
    </source>
</evidence>
<gene>
    <name evidence="1" type="ORF">MBM_05136</name>
</gene>
<reference evidence="1 2" key="1">
    <citation type="journal article" date="2012" name="BMC Genomics">
        <title>Sequencing the genome of Marssonina brunnea reveals fungus-poplar co-evolution.</title>
        <authorList>
            <person name="Zhu S."/>
            <person name="Cao Y.-Z."/>
            <person name="Jiang C."/>
            <person name="Tan B.-Y."/>
            <person name="Wang Z."/>
            <person name="Feng S."/>
            <person name="Zhang L."/>
            <person name="Su X.-H."/>
            <person name="Brejova B."/>
            <person name="Vinar T."/>
            <person name="Xu M."/>
            <person name="Wang M.-X."/>
            <person name="Zhang S.-G."/>
            <person name="Huang M.-R."/>
            <person name="Wu R."/>
            <person name="Zhou Y."/>
        </authorList>
    </citation>
    <scope>NUCLEOTIDE SEQUENCE [LARGE SCALE GENOMIC DNA]</scope>
    <source>
        <strain evidence="1 2">MB_m1</strain>
    </source>
</reference>
<organism evidence="1 2">
    <name type="scientific">Marssonina brunnea f. sp. multigermtubi (strain MB_m1)</name>
    <name type="common">Marssonina leaf spot fungus</name>
    <dbReference type="NCBI Taxonomy" id="1072389"/>
    <lineage>
        <taxon>Eukaryota</taxon>
        <taxon>Fungi</taxon>
        <taxon>Dikarya</taxon>
        <taxon>Ascomycota</taxon>
        <taxon>Pezizomycotina</taxon>
        <taxon>Leotiomycetes</taxon>
        <taxon>Helotiales</taxon>
        <taxon>Drepanopezizaceae</taxon>
        <taxon>Drepanopeziza</taxon>
    </lineage>
</organism>